<gene>
    <name evidence="1" type="ORF">S03H2_68264</name>
</gene>
<sequence length="162" mass="18925">LKMQGISEYWAQKYWYAHWDTPSITQGFEMLHRGFIDRKELDDLFRTVEIPPFWRDKLTAIAFNPFTRVDVRRMHKAGVLTDDELVTAYMDVGYNADKAAKMTEFTILYNGEGNTSLTRSQILNGFTEYIITREDTAELSGLYEDYIDPDKLGFLKVEDVTR</sequence>
<accession>X1IHY5</accession>
<dbReference type="EMBL" id="BARU01044852">
    <property type="protein sequence ID" value="GAH81991.1"/>
    <property type="molecule type" value="Genomic_DNA"/>
</dbReference>
<proteinExistence type="predicted"/>
<comment type="caution">
    <text evidence="1">The sequence shown here is derived from an EMBL/GenBank/DDBJ whole genome shotgun (WGS) entry which is preliminary data.</text>
</comment>
<evidence type="ECO:0000313" key="1">
    <source>
        <dbReference type="EMBL" id="GAH81991.1"/>
    </source>
</evidence>
<feature type="non-terminal residue" evidence="1">
    <location>
        <position position="162"/>
    </location>
</feature>
<protein>
    <submittedName>
        <fullName evidence="1">Uncharacterized protein</fullName>
    </submittedName>
</protein>
<feature type="non-terminal residue" evidence="1">
    <location>
        <position position="1"/>
    </location>
</feature>
<dbReference type="AlphaFoldDB" id="X1IHY5"/>
<name>X1IHY5_9ZZZZ</name>
<organism evidence="1">
    <name type="scientific">marine sediment metagenome</name>
    <dbReference type="NCBI Taxonomy" id="412755"/>
    <lineage>
        <taxon>unclassified sequences</taxon>
        <taxon>metagenomes</taxon>
        <taxon>ecological metagenomes</taxon>
    </lineage>
</organism>
<reference evidence="1" key="1">
    <citation type="journal article" date="2014" name="Front. Microbiol.">
        <title>High frequency of phylogenetically diverse reductive dehalogenase-homologous genes in deep subseafloor sedimentary metagenomes.</title>
        <authorList>
            <person name="Kawai M."/>
            <person name="Futagami T."/>
            <person name="Toyoda A."/>
            <person name="Takaki Y."/>
            <person name="Nishi S."/>
            <person name="Hori S."/>
            <person name="Arai W."/>
            <person name="Tsubouchi T."/>
            <person name="Morono Y."/>
            <person name="Uchiyama I."/>
            <person name="Ito T."/>
            <person name="Fujiyama A."/>
            <person name="Inagaki F."/>
            <person name="Takami H."/>
        </authorList>
    </citation>
    <scope>NUCLEOTIDE SEQUENCE</scope>
    <source>
        <strain evidence="1">Expedition CK06-06</strain>
    </source>
</reference>